<dbReference type="AlphaFoldDB" id="A0A506UEW2"/>
<feature type="region of interest" description="Disordered" evidence="1">
    <location>
        <begin position="35"/>
        <end position="67"/>
    </location>
</feature>
<sequence>MTDDTKTARKRELELEKNYGKVACKGVLGAAQMSRQLKEKHASKGFASHTPSSSREGRASLSKQKQK</sequence>
<evidence type="ECO:0000313" key="2">
    <source>
        <dbReference type="EMBL" id="TPW32016.1"/>
    </source>
</evidence>
<accession>A0A506UEW2</accession>
<proteinExistence type="predicted"/>
<dbReference type="Proteomes" id="UP000320314">
    <property type="component" value="Unassembled WGS sequence"/>
</dbReference>
<evidence type="ECO:0000256" key="1">
    <source>
        <dbReference type="SAM" id="MobiDB-lite"/>
    </source>
</evidence>
<dbReference type="RefSeq" id="WP_141165372.1">
    <property type="nucleotide sequence ID" value="NZ_VHLH01000002.1"/>
</dbReference>
<organism evidence="2 3">
    <name type="scientific">Pararhizobium mangrovi</name>
    <dbReference type="NCBI Taxonomy" id="2590452"/>
    <lineage>
        <taxon>Bacteria</taxon>
        <taxon>Pseudomonadati</taxon>
        <taxon>Pseudomonadota</taxon>
        <taxon>Alphaproteobacteria</taxon>
        <taxon>Hyphomicrobiales</taxon>
        <taxon>Rhizobiaceae</taxon>
        <taxon>Rhizobium/Agrobacterium group</taxon>
        <taxon>Pararhizobium</taxon>
    </lineage>
</organism>
<comment type="caution">
    <text evidence="2">The sequence shown here is derived from an EMBL/GenBank/DDBJ whole genome shotgun (WGS) entry which is preliminary data.</text>
</comment>
<gene>
    <name evidence="2" type="ORF">FJU11_02170</name>
</gene>
<name>A0A506UEW2_9HYPH</name>
<evidence type="ECO:0000313" key="3">
    <source>
        <dbReference type="Proteomes" id="UP000320314"/>
    </source>
</evidence>
<keyword evidence="3" id="KW-1185">Reference proteome</keyword>
<dbReference type="EMBL" id="VHLH01000002">
    <property type="protein sequence ID" value="TPW32016.1"/>
    <property type="molecule type" value="Genomic_DNA"/>
</dbReference>
<protein>
    <submittedName>
        <fullName evidence="2">Uncharacterized protein</fullName>
    </submittedName>
</protein>
<reference evidence="2 3" key="1">
    <citation type="submission" date="2019-06" db="EMBL/GenBank/DDBJ databases">
        <authorList>
            <person name="Li M."/>
        </authorList>
    </citation>
    <scope>NUCLEOTIDE SEQUENCE [LARGE SCALE GENOMIC DNA]</scope>
    <source>
        <strain evidence="2 3">BGMRC6574</strain>
    </source>
</reference>